<keyword evidence="2" id="KW-1185">Reference proteome</keyword>
<evidence type="ECO:0000313" key="2">
    <source>
        <dbReference type="Proteomes" id="UP000607653"/>
    </source>
</evidence>
<comment type="caution">
    <text evidence="1">The sequence shown here is derived from an EMBL/GenBank/DDBJ whole genome shotgun (WGS) entry which is preliminary data.</text>
</comment>
<gene>
    <name evidence="1" type="ORF">HUJ06_016967</name>
</gene>
<name>A0A822ZRA8_NELNU</name>
<dbReference type="Proteomes" id="UP000607653">
    <property type="component" value="Unassembled WGS sequence"/>
</dbReference>
<organism evidence="1 2">
    <name type="scientific">Nelumbo nucifera</name>
    <name type="common">Sacred lotus</name>
    <dbReference type="NCBI Taxonomy" id="4432"/>
    <lineage>
        <taxon>Eukaryota</taxon>
        <taxon>Viridiplantae</taxon>
        <taxon>Streptophyta</taxon>
        <taxon>Embryophyta</taxon>
        <taxon>Tracheophyta</taxon>
        <taxon>Spermatophyta</taxon>
        <taxon>Magnoliopsida</taxon>
        <taxon>Proteales</taxon>
        <taxon>Nelumbonaceae</taxon>
        <taxon>Nelumbo</taxon>
    </lineage>
</organism>
<dbReference type="EMBL" id="DUZY01000008">
    <property type="protein sequence ID" value="DAD47030.1"/>
    <property type="molecule type" value="Genomic_DNA"/>
</dbReference>
<reference evidence="1 2" key="1">
    <citation type="journal article" date="2020" name="Mol. Biol. Evol.">
        <title>Distinct Expression and Methylation Patterns for Genes with Different Fates following a Single Whole-Genome Duplication in Flowering Plants.</title>
        <authorList>
            <person name="Shi T."/>
            <person name="Rahmani R.S."/>
            <person name="Gugger P.F."/>
            <person name="Wang M."/>
            <person name="Li H."/>
            <person name="Zhang Y."/>
            <person name="Li Z."/>
            <person name="Wang Q."/>
            <person name="Van de Peer Y."/>
            <person name="Marchal K."/>
            <person name="Chen J."/>
        </authorList>
    </citation>
    <scope>NUCLEOTIDE SEQUENCE [LARGE SCALE GENOMIC DNA]</scope>
    <source>
        <tissue evidence="1">Leaf</tissue>
    </source>
</reference>
<accession>A0A822ZRA8</accession>
<proteinExistence type="predicted"/>
<evidence type="ECO:0000313" key="1">
    <source>
        <dbReference type="EMBL" id="DAD47030.1"/>
    </source>
</evidence>
<protein>
    <submittedName>
        <fullName evidence="1">Uncharacterized protein</fullName>
    </submittedName>
</protein>
<sequence>MALQECKYKMGMDSLVCGSHLNNIHIMQPVK</sequence>
<dbReference type="AlphaFoldDB" id="A0A822ZRA8"/>